<protein>
    <submittedName>
        <fullName evidence="1">Uncharacterized protein</fullName>
    </submittedName>
</protein>
<gene>
    <name evidence="1" type="ORF">VNE69_09167</name>
</gene>
<evidence type="ECO:0000313" key="1">
    <source>
        <dbReference type="EMBL" id="WUR04615.1"/>
    </source>
</evidence>
<dbReference type="RefSeq" id="XP_065330760.1">
    <property type="nucleotide sequence ID" value="XM_065474688.1"/>
</dbReference>
<proteinExistence type="predicted"/>
<dbReference type="EMBL" id="CP142734">
    <property type="protein sequence ID" value="WUR04615.1"/>
    <property type="molecule type" value="Genomic_DNA"/>
</dbReference>
<dbReference type="Proteomes" id="UP001334084">
    <property type="component" value="Chromosome 9"/>
</dbReference>
<dbReference type="KEGG" id="vnx:VNE69_09167"/>
<dbReference type="GeneID" id="90542446"/>
<name>A0AAX4JF28_9MICR</name>
<reference evidence="1" key="1">
    <citation type="journal article" date="2024" name="BMC Genomics">
        <title>Functional annotation of a divergent genome using sequence and structure-based similarity.</title>
        <authorList>
            <person name="Svedberg D."/>
            <person name="Winiger R.R."/>
            <person name="Berg A."/>
            <person name="Sharma H."/>
            <person name="Tellgren-Roth C."/>
            <person name="Debrunner-Vossbrinck B.A."/>
            <person name="Vossbrinck C.R."/>
            <person name="Barandun J."/>
        </authorList>
    </citation>
    <scope>NUCLEOTIDE SEQUENCE</scope>
    <source>
        <strain evidence="1">Illinois isolate</strain>
    </source>
</reference>
<evidence type="ECO:0000313" key="2">
    <source>
        <dbReference type="Proteomes" id="UP001334084"/>
    </source>
</evidence>
<sequence length="301" mass="36461">MFQYFLLVFSTSLENSENNLLRIKRSPTKDKLDSLHEKNNEHYKTKAESFKKGFFPYERITDAKSKKSIKKTQKNKLQLLKNYVFNLRQLNSMLNVAAENIDPYSIRLLRFDELLHEWENEKLATKFDQIEIKLTEEQYDVFKKNYYYCINWLCNYRLILQNYLPKSKIEIAQSSMGEDYKQLIIASMNSIERAMRYYEKLNPKNITYKYHHKEMIFYGTLLSERFPYLFNHFDLGGRFINMYELIIKQFKKIDENDDNMITTLYMMPKKITFLIKHVATYLENTRKKLICLRTKINKVIY</sequence>
<accession>A0AAX4JF28</accession>
<organism evidence="1 2">
    <name type="scientific">Vairimorpha necatrix</name>
    <dbReference type="NCBI Taxonomy" id="6039"/>
    <lineage>
        <taxon>Eukaryota</taxon>
        <taxon>Fungi</taxon>
        <taxon>Fungi incertae sedis</taxon>
        <taxon>Microsporidia</taxon>
        <taxon>Nosematidae</taxon>
        <taxon>Vairimorpha</taxon>
    </lineage>
</organism>
<keyword evidence="2" id="KW-1185">Reference proteome</keyword>
<dbReference type="AlphaFoldDB" id="A0AAX4JF28"/>